<reference evidence="1 2" key="1">
    <citation type="submission" date="2024-02" db="EMBL/GenBank/DDBJ databases">
        <title>Comparative Genomic Analysis of Flavobacterium Species Causing Columnaris Disease of Freshwater Fish in Thailand: Insights into Virulence and Resistance Mechanisms.</title>
        <authorList>
            <person name="Nguyen D."/>
            <person name="Chokmangmeepisarn P."/>
            <person name="Khianchaikhan K."/>
            <person name="Morishita M."/>
            <person name="Bunnoy A."/>
            <person name="Rodkhum C."/>
        </authorList>
    </citation>
    <scope>NUCLEOTIDE SEQUENCE [LARGE SCALE GENOMIC DNA]</scope>
    <source>
        <strain evidence="1 2">CNRT2201</strain>
    </source>
</reference>
<evidence type="ECO:0000313" key="2">
    <source>
        <dbReference type="Proteomes" id="UP001621706"/>
    </source>
</evidence>
<protein>
    <recommendedName>
        <fullName evidence="3">PQQ-like domain-containing protein</fullName>
    </recommendedName>
</protein>
<keyword evidence="2" id="KW-1185">Reference proteome</keyword>
<sequence length="344" mass="40625">MGFKIGNDISNVNSFHIFNENIQLISEKKIILNNEVVEENSDCLGVFIFDNYFAFSNYDDYKTKIIDINSKSVKYIGIENIQPQKVNKKYVAYCYDINFNSELILFNENFYAEKINGFTNKVIHFCHNSIVFFIEENKILAYILTPVQLLWKFNISQFGTFFELGQGNREIEIYKILGVYNNDLILILNDSTILKINIETGELNKHFELKLFSETENEITAQYNFIQLENNKLIYYRFGQYAEYDLEVDKVTYQFDIKEKLHKENLHDNIYSFIKEDDLLYFYISGFGSFSLPTVAILNIKTKEIIWKNVLNNPNVFYKDFQKNSSNLYLLDSENVLHIFEKTT</sequence>
<organism evidence="1 2">
    <name type="scientific">Flavobacterium oreochromis</name>
    <dbReference type="NCBI Taxonomy" id="2906078"/>
    <lineage>
        <taxon>Bacteria</taxon>
        <taxon>Pseudomonadati</taxon>
        <taxon>Bacteroidota</taxon>
        <taxon>Flavobacteriia</taxon>
        <taxon>Flavobacteriales</taxon>
        <taxon>Flavobacteriaceae</taxon>
        <taxon>Flavobacterium</taxon>
    </lineage>
</organism>
<gene>
    <name evidence="1" type="ORF">V3I07_14770</name>
</gene>
<evidence type="ECO:0008006" key="3">
    <source>
        <dbReference type="Google" id="ProtNLM"/>
    </source>
</evidence>
<comment type="caution">
    <text evidence="1">The sequence shown here is derived from an EMBL/GenBank/DDBJ whole genome shotgun (WGS) entry which is preliminary data.</text>
</comment>
<dbReference type="Proteomes" id="UP001621706">
    <property type="component" value="Unassembled WGS sequence"/>
</dbReference>
<name>A0ABW8PC55_9FLAO</name>
<proteinExistence type="predicted"/>
<evidence type="ECO:0000313" key="1">
    <source>
        <dbReference type="EMBL" id="MFK7002145.1"/>
    </source>
</evidence>
<accession>A0ABW8PC55</accession>
<dbReference type="RefSeq" id="WP_165624413.1">
    <property type="nucleotide sequence ID" value="NZ_JAZGZP010000034.1"/>
</dbReference>
<dbReference type="EMBL" id="JAZGZP010000034">
    <property type="protein sequence ID" value="MFK7002145.1"/>
    <property type="molecule type" value="Genomic_DNA"/>
</dbReference>